<dbReference type="AlphaFoldDB" id="A0A061JJC9"/>
<dbReference type="EMBL" id="AMCZ02000048">
    <property type="protein sequence ID" value="EWC39202.1"/>
    <property type="molecule type" value="Genomic_DNA"/>
</dbReference>
<evidence type="ECO:0000256" key="5">
    <source>
        <dbReference type="SAM" id="MobiDB-lite"/>
    </source>
</evidence>
<dbReference type="eggNOG" id="COG4618">
    <property type="taxonomic scope" value="Bacteria"/>
</dbReference>
<keyword evidence="2" id="KW-0812">Transmembrane</keyword>
<evidence type="ECO:0000259" key="6">
    <source>
        <dbReference type="PROSITE" id="PS50929"/>
    </source>
</evidence>
<sequence length="269" mass="29276">MGGDRQYVVLLCLALANEKLTGKSTAEANKQNIAANLYTTKNLRNAEVIESLGMLPTLMGRWGLRQKKVLQLQSEASDKGGMITSMSKTFRMLVQSLILGLGAYLAVKQEINPCLMIAGSILLGRALAPIDLMIGSWKGFISARSQYSRLNEILDLQQAEPQRMSLPVPEGHVLVVPWWPTRTVPWLPPMPPCVKAVALIIHRSASTSAHSAAMSAMTIPWLHDPTAMSPASVYRCPFTAGAQPRRGSGRCKATGLRPNRNSKAFAARS</sequence>
<dbReference type="GO" id="GO:0005886">
    <property type="term" value="C:plasma membrane"/>
    <property type="evidence" value="ECO:0007669"/>
    <property type="project" value="UniProtKB-SubCell"/>
</dbReference>
<gene>
    <name evidence="7" type="ORF">B597_021335</name>
</gene>
<comment type="subcellular location">
    <subcellularLocation>
        <location evidence="1">Cell membrane</location>
        <topology evidence="1">Multi-pass membrane protein</topology>
    </subcellularLocation>
</comment>
<dbReference type="GO" id="GO:0005524">
    <property type="term" value="F:ATP binding"/>
    <property type="evidence" value="ECO:0007669"/>
    <property type="project" value="InterPro"/>
</dbReference>
<protein>
    <recommendedName>
        <fullName evidence="6">ABC transmembrane type-1 domain-containing protein</fullName>
    </recommendedName>
</protein>
<accession>A0A061JJC9</accession>
<keyword evidence="4" id="KW-0472">Membrane</keyword>
<dbReference type="InterPro" id="IPR011527">
    <property type="entry name" value="ABC1_TM_dom"/>
</dbReference>
<evidence type="ECO:0000313" key="7">
    <source>
        <dbReference type="EMBL" id="EWC39202.1"/>
    </source>
</evidence>
<reference evidence="7 8" key="1">
    <citation type="journal article" date="2013" name="Genome Announc.">
        <title>Draft Genome of the Nitrogen-Fixing Bacterium Pseudomonas stutzeri Strain KOS6 Isolated from Industrial Hydrocarbon Sludge.</title>
        <authorList>
            <person name="Grigoryeva T.V."/>
            <person name="Laikov A.V."/>
            <person name="Naumova R.P."/>
            <person name="Manolov A.I."/>
            <person name="Larin A.K."/>
            <person name="Karpova I.Y."/>
            <person name="Semashko T.A."/>
            <person name="Alexeev D.G."/>
            <person name="Kostryukova E.S."/>
            <person name="Muller R."/>
            <person name="Govorun V.M."/>
        </authorList>
    </citation>
    <scope>NUCLEOTIDE SEQUENCE [LARGE SCALE GENOMIC DNA]</scope>
    <source>
        <strain evidence="7 8">KOS6</strain>
    </source>
</reference>
<evidence type="ECO:0000256" key="2">
    <source>
        <dbReference type="ARBA" id="ARBA00022692"/>
    </source>
</evidence>
<evidence type="ECO:0000256" key="1">
    <source>
        <dbReference type="ARBA" id="ARBA00004651"/>
    </source>
</evidence>
<name>A0A061JJC9_STUST</name>
<feature type="domain" description="ABC transmembrane type-1" evidence="6">
    <location>
        <begin position="8"/>
        <end position="142"/>
    </location>
</feature>
<keyword evidence="3" id="KW-1133">Transmembrane helix</keyword>
<comment type="caution">
    <text evidence="7">The sequence shown here is derived from an EMBL/GenBank/DDBJ whole genome shotgun (WGS) entry which is preliminary data.</text>
</comment>
<dbReference type="GO" id="GO:0140359">
    <property type="term" value="F:ABC-type transporter activity"/>
    <property type="evidence" value="ECO:0007669"/>
    <property type="project" value="InterPro"/>
</dbReference>
<dbReference type="HOGENOM" id="CLU_1033921_0_0_6"/>
<evidence type="ECO:0000256" key="4">
    <source>
        <dbReference type="ARBA" id="ARBA00023136"/>
    </source>
</evidence>
<dbReference type="PROSITE" id="PS50929">
    <property type="entry name" value="ABC_TM1F"/>
    <property type="match status" value="1"/>
</dbReference>
<dbReference type="InterPro" id="IPR036640">
    <property type="entry name" value="ABC1_TM_sf"/>
</dbReference>
<feature type="region of interest" description="Disordered" evidence="5">
    <location>
        <begin position="245"/>
        <end position="269"/>
    </location>
</feature>
<proteinExistence type="predicted"/>
<evidence type="ECO:0000313" key="8">
    <source>
        <dbReference type="Proteomes" id="UP000026923"/>
    </source>
</evidence>
<dbReference type="Gene3D" id="1.20.1560.10">
    <property type="entry name" value="ABC transporter type 1, transmembrane domain"/>
    <property type="match status" value="1"/>
</dbReference>
<organism evidence="7 8">
    <name type="scientific">Stutzerimonas stutzeri KOS6</name>
    <dbReference type="NCBI Taxonomy" id="1218352"/>
    <lineage>
        <taxon>Bacteria</taxon>
        <taxon>Pseudomonadati</taxon>
        <taxon>Pseudomonadota</taxon>
        <taxon>Gammaproteobacteria</taxon>
        <taxon>Pseudomonadales</taxon>
        <taxon>Pseudomonadaceae</taxon>
        <taxon>Stutzerimonas</taxon>
    </lineage>
</organism>
<dbReference type="SUPFAM" id="SSF90123">
    <property type="entry name" value="ABC transporter transmembrane region"/>
    <property type="match status" value="1"/>
</dbReference>
<dbReference type="Proteomes" id="UP000026923">
    <property type="component" value="Unassembled WGS sequence"/>
</dbReference>
<evidence type="ECO:0000256" key="3">
    <source>
        <dbReference type="ARBA" id="ARBA00022989"/>
    </source>
</evidence>